<keyword evidence="2" id="KW-1185">Reference proteome</keyword>
<dbReference type="PANTHER" id="PTHR35479:SF4">
    <property type="entry name" value="OS01G0750800 PROTEIN"/>
    <property type="match status" value="1"/>
</dbReference>
<dbReference type="Proteomes" id="UP000316726">
    <property type="component" value="Chromosome 1"/>
</dbReference>
<dbReference type="AlphaFoldDB" id="A0A5B8MF50"/>
<dbReference type="OrthoDB" id="504268at2759"/>
<organism evidence="1 2">
    <name type="scientific">Chloropicon primus</name>
    <dbReference type="NCBI Taxonomy" id="1764295"/>
    <lineage>
        <taxon>Eukaryota</taxon>
        <taxon>Viridiplantae</taxon>
        <taxon>Chlorophyta</taxon>
        <taxon>Chloropicophyceae</taxon>
        <taxon>Chloropicales</taxon>
        <taxon>Chloropicaceae</taxon>
        <taxon>Chloropicon</taxon>
    </lineage>
</organism>
<protein>
    <submittedName>
        <fullName evidence="1">Uncharacterized protein</fullName>
    </submittedName>
</protein>
<name>A0A5B8MF50_9CHLO</name>
<sequence length="109" mass="12227">MAAAGRWVGTLRSLSKSLSQPVRQEAAQVSLQKRHVGNLPVKPNAYVEDWAHKRENVELTFRFNAKTLAILGTAGILTPYVIYQACVTEFQTKQKVAGQPVKKYWGRDN</sequence>
<reference evidence="1 2" key="1">
    <citation type="submission" date="2018-07" db="EMBL/GenBank/DDBJ databases">
        <title>The complete nuclear genome of the prasinophyte Chloropicon primus (CCMP1205).</title>
        <authorList>
            <person name="Pombert J.-F."/>
            <person name="Otis C."/>
            <person name="Turmel M."/>
            <person name="Lemieux C."/>
        </authorList>
    </citation>
    <scope>NUCLEOTIDE SEQUENCE [LARGE SCALE GENOMIC DNA]</scope>
    <source>
        <strain evidence="1 2">CCMP1205</strain>
    </source>
</reference>
<evidence type="ECO:0000313" key="2">
    <source>
        <dbReference type="Proteomes" id="UP000316726"/>
    </source>
</evidence>
<dbReference type="EMBL" id="CP031034">
    <property type="protein sequence ID" value="QDZ17900.1"/>
    <property type="molecule type" value="Genomic_DNA"/>
</dbReference>
<proteinExistence type="predicted"/>
<gene>
    <name evidence="1" type="ORF">A3770_01p04180</name>
</gene>
<evidence type="ECO:0000313" key="1">
    <source>
        <dbReference type="EMBL" id="QDZ17900.1"/>
    </source>
</evidence>
<accession>A0A5B8MF50</accession>
<dbReference type="PANTHER" id="PTHR35479">
    <property type="entry name" value="UNNAMED PRODUCT"/>
    <property type="match status" value="1"/>
</dbReference>
<dbReference type="STRING" id="1764295.A0A5B8MF50"/>